<evidence type="ECO:0000313" key="3">
    <source>
        <dbReference type="EMBL" id="KAH8031532.1"/>
    </source>
</evidence>
<dbReference type="SUPFAM" id="SSF55486">
    <property type="entry name" value="Metalloproteases ('zincins'), catalytic domain"/>
    <property type="match status" value="1"/>
</dbReference>
<evidence type="ECO:0000256" key="2">
    <source>
        <dbReference type="SAM" id="Phobius"/>
    </source>
</evidence>
<feature type="region of interest" description="Disordered" evidence="1">
    <location>
        <begin position="341"/>
        <end position="371"/>
    </location>
</feature>
<proteinExistence type="predicted"/>
<dbReference type="InterPro" id="IPR042089">
    <property type="entry name" value="Peptidase_M13_dom_2"/>
</dbReference>
<gene>
    <name evidence="3" type="ORF">HPB51_018978</name>
</gene>
<dbReference type="Proteomes" id="UP000821866">
    <property type="component" value="Chromosome 3"/>
</dbReference>
<feature type="compositionally biased region" description="Polar residues" evidence="1">
    <location>
        <begin position="188"/>
        <end position="199"/>
    </location>
</feature>
<organism evidence="3 4">
    <name type="scientific">Rhipicephalus microplus</name>
    <name type="common">Cattle tick</name>
    <name type="synonym">Boophilus microplus</name>
    <dbReference type="NCBI Taxonomy" id="6941"/>
    <lineage>
        <taxon>Eukaryota</taxon>
        <taxon>Metazoa</taxon>
        <taxon>Ecdysozoa</taxon>
        <taxon>Arthropoda</taxon>
        <taxon>Chelicerata</taxon>
        <taxon>Arachnida</taxon>
        <taxon>Acari</taxon>
        <taxon>Parasitiformes</taxon>
        <taxon>Ixodida</taxon>
        <taxon>Ixodoidea</taxon>
        <taxon>Ixodidae</taxon>
        <taxon>Rhipicephalinae</taxon>
        <taxon>Rhipicephalus</taxon>
        <taxon>Boophilus</taxon>
    </lineage>
</organism>
<dbReference type="InterPro" id="IPR024079">
    <property type="entry name" value="MetalloPept_cat_dom_sf"/>
</dbReference>
<feature type="region of interest" description="Disordered" evidence="1">
    <location>
        <begin position="1"/>
        <end position="310"/>
    </location>
</feature>
<feature type="compositionally biased region" description="Polar residues" evidence="1">
    <location>
        <begin position="24"/>
        <end position="47"/>
    </location>
</feature>
<dbReference type="PANTHER" id="PTHR11733:SF241">
    <property type="entry name" value="GH26575P-RELATED"/>
    <property type="match status" value="1"/>
</dbReference>
<dbReference type="AlphaFoldDB" id="A0A9J6EB63"/>
<feature type="compositionally biased region" description="Low complexity" evidence="1">
    <location>
        <begin position="111"/>
        <end position="122"/>
    </location>
</feature>
<sequence length="919" mass="100308">MDPVASPKVSHTEVQGEAWAGAFSDSNSEAQETPVVGTTSEKAATSRNTRDMHASPTPTDLRVKSDAVGHTEGTAHVANPKGDVTAVGGNALVSVGTKRPISKKRRRARSMSKISATSSTSAEHPKADAVKKPSLQSQSSSSTAPVNERRPEDGNLPPTKAAEAPTEYKTKRVHSGHKSKMKKRTGSHARTSQVANTLNPAEEPNLAVPHIKDSPSPALTGPVKLAPIQDPSPLENSQTGVAVATKTSAESPGRLTNDGPSRVTATTPRDSQIPAGTRASLENPPLNSVTSGNQGPKVAAATPDDAGQSHNVMREVSPETREVHVTEAPDEKKDVFVEAKQQVASRKKTGDSTSCGESSVTHREDAGPRSGAPSTMIMWSYCPLNVSFTTNGNSRDERILSAVVFLVSAVMFLLLITAVMLLFYAKRARSPLACVTAECLAARDYLTRLLNTSKDACNDFYGYVCDSWLERRKDGGGSFRRDSIAAWLARVNESLLRDVGWEAQRHFQPSSGAVPSSVKRRAKVESRSVCEYGGESSTGSAGVQVMRHVYGNCHYYVSSKSAPLPFEKTLESARKQLKWNQVRGSHSYKELVSHLTKAAILSGCQTIMTVEVFSEHDQLVLRLSRGYSLLRKLTTTGRRHDLEKALDRVLGKDLEKIVDVDLAVDADLGGNHSAEWREEPEMTKSLREILEGLLPDVPVADWIQIFDDVLHSSGKRVYSTRAAYVTGAQSLRKAFRNLADNNSIAVTALYVASHLDAEVLQLEMSRERVSSDETMAASFCLVLAQKSLAHSWPKLIANVMDVRESVSVLKAMDENIRKMSHDLDVLFTWLPKTVRSVMGKKIDLMTLVVVSENDRPDHLDPNVDYEDEDYAPLLAYIETQSVEFVDLYLRAMAYTHESRPVHLPRCGRCTYRASKATTS</sequence>
<keyword evidence="2" id="KW-1133">Transmembrane helix</keyword>
<keyword evidence="4" id="KW-1185">Reference proteome</keyword>
<feature type="transmembrane region" description="Helical" evidence="2">
    <location>
        <begin position="399"/>
        <end position="423"/>
    </location>
</feature>
<feature type="compositionally biased region" description="Basic residues" evidence="1">
    <location>
        <begin position="100"/>
        <end position="110"/>
    </location>
</feature>
<reference evidence="3" key="1">
    <citation type="journal article" date="2020" name="Cell">
        <title>Large-Scale Comparative Analyses of Tick Genomes Elucidate Their Genetic Diversity and Vector Capacities.</title>
        <authorList>
            <consortium name="Tick Genome and Microbiome Consortium (TIGMIC)"/>
            <person name="Jia N."/>
            <person name="Wang J."/>
            <person name="Shi W."/>
            <person name="Du L."/>
            <person name="Sun Y."/>
            <person name="Zhan W."/>
            <person name="Jiang J.F."/>
            <person name="Wang Q."/>
            <person name="Zhang B."/>
            <person name="Ji P."/>
            <person name="Bell-Sakyi L."/>
            <person name="Cui X.M."/>
            <person name="Yuan T.T."/>
            <person name="Jiang B.G."/>
            <person name="Yang W.F."/>
            <person name="Lam T.T."/>
            <person name="Chang Q.C."/>
            <person name="Ding S.J."/>
            <person name="Wang X.J."/>
            <person name="Zhu J.G."/>
            <person name="Ruan X.D."/>
            <person name="Zhao L."/>
            <person name="Wei J.T."/>
            <person name="Ye R.Z."/>
            <person name="Que T.C."/>
            <person name="Du C.H."/>
            <person name="Zhou Y.H."/>
            <person name="Cheng J.X."/>
            <person name="Dai P.F."/>
            <person name="Guo W.B."/>
            <person name="Han X.H."/>
            <person name="Huang E.J."/>
            <person name="Li L.F."/>
            <person name="Wei W."/>
            <person name="Gao Y.C."/>
            <person name="Liu J.Z."/>
            <person name="Shao H.Z."/>
            <person name="Wang X."/>
            <person name="Wang C.C."/>
            <person name="Yang T.C."/>
            <person name="Huo Q.B."/>
            <person name="Li W."/>
            <person name="Chen H.Y."/>
            <person name="Chen S.E."/>
            <person name="Zhou L.G."/>
            <person name="Ni X.B."/>
            <person name="Tian J.H."/>
            <person name="Sheng Y."/>
            <person name="Liu T."/>
            <person name="Pan Y.S."/>
            <person name="Xia L.Y."/>
            <person name="Li J."/>
            <person name="Zhao F."/>
            <person name="Cao W.C."/>
        </authorList>
    </citation>
    <scope>NUCLEOTIDE SEQUENCE</scope>
    <source>
        <strain evidence="3">Rmic-2018</strain>
    </source>
</reference>
<dbReference type="PROSITE" id="PS51885">
    <property type="entry name" value="NEPRILYSIN"/>
    <property type="match status" value="1"/>
</dbReference>
<dbReference type="InterPro" id="IPR000718">
    <property type="entry name" value="Peptidase_M13"/>
</dbReference>
<name>A0A9J6EB63_RHIMP</name>
<keyword evidence="2" id="KW-0812">Transmembrane</keyword>
<evidence type="ECO:0000313" key="4">
    <source>
        <dbReference type="Proteomes" id="UP000821866"/>
    </source>
</evidence>
<keyword evidence="2" id="KW-0472">Membrane</keyword>
<evidence type="ECO:0000256" key="1">
    <source>
        <dbReference type="SAM" id="MobiDB-lite"/>
    </source>
</evidence>
<dbReference type="Gene3D" id="1.10.1380.10">
    <property type="entry name" value="Neutral endopeptidase , domain2"/>
    <property type="match status" value="1"/>
</dbReference>
<dbReference type="PANTHER" id="PTHR11733">
    <property type="entry name" value="ZINC METALLOPROTEASE FAMILY M13 NEPRILYSIN-RELATED"/>
    <property type="match status" value="1"/>
</dbReference>
<comment type="caution">
    <text evidence="3">The sequence shown here is derived from an EMBL/GenBank/DDBJ whole genome shotgun (WGS) entry which is preliminary data.</text>
</comment>
<dbReference type="EMBL" id="JABSTU010000005">
    <property type="protein sequence ID" value="KAH8031532.1"/>
    <property type="molecule type" value="Genomic_DNA"/>
</dbReference>
<feature type="compositionally biased region" description="Polar residues" evidence="1">
    <location>
        <begin position="234"/>
        <end position="250"/>
    </location>
</feature>
<accession>A0A9J6EB63</accession>
<reference evidence="3" key="2">
    <citation type="submission" date="2021-09" db="EMBL/GenBank/DDBJ databases">
        <authorList>
            <person name="Jia N."/>
            <person name="Wang J."/>
            <person name="Shi W."/>
            <person name="Du L."/>
            <person name="Sun Y."/>
            <person name="Zhan W."/>
            <person name="Jiang J."/>
            <person name="Wang Q."/>
            <person name="Zhang B."/>
            <person name="Ji P."/>
            <person name="Sakyi L.B."/>
            <person name="Cui X."/>
            <person name="Yuan T."/>
            <person name="Jiang B."/>
            <person name="Yang W."/>
            <person name="Lam T.T.-Y."/>
            <person name="Chang Q."/>
            <person name="Ding S."/>
            <person name="Wang X."/>
            <person name="Zhu J."/>
            <person name="Ruan X."/>
            <person name="Zhao L."/>
            <person name="Wei J."/>
            <person name="Que T."/>
            <person name="Du C."/>
            <person name="Cheng J."/>
            <person name="Dai P."/>
            <person name="Han X."/>
            <person name="Huang E."/>
            <person name="Gao Y."/>
            <person name="Liu J."/>
            <person name="Shao H."/>
            <person name="Ye R."/>
            <person name="Li L."/>
            <person name="Wei W."/>
            <person name="Wang X."/>
            <person name="Wang C."/>
            <person name="Huo Q."/>
            <person name="Li W."/>
            <person name="Guo W."/>
            <person name="Chen H."/>
            <person name="Chen S."/>
            <person name="Zhou L."/>
            <person name="Zhou L."/>
            <person name="Ni X."/>
            <person name="Tian J."/>
            <person name="Zhou Y."/>
            <person name="Sheng Y."/>
            <person name="Liu T."/>
            <person name="Pan Y."/>
            <person name="Xia L."/>
            <person name="Li J."/>
            <person name="Zhao F."/>
            <person name="Cao W."/>
        </authorList>
    </citation>
    <scope>NUCLEOTIDE SEQUENCE</scope>
    <source>
        <strain evidence="3">Rmic-2018</strain>
        <tissue evidence="3">Larvae</tissue>
    </source>
</reference>
<dbReference type="GO" id="GO:0004222">
    <property type="term" value="F:metalloendopeptidase activity"/>
    <property type="evidence" value="ECO:0007669"/>
    <property type="project" value="InterPro"/>
</dbReference>
<dbReference type="GO" id="GO:0016485">
    <property type="term" value="P:protein processing"/>
    <property type="evidence" value="ECO:0007669"/>
    <property type="project" value="TreeGrafter"/>
</dbReference>
<feature type="compositionally biased region" description="Polar residues" evidence="1">
    <location>
        <begin position="285"/>
        <end position="294"/>
    </location>
</feature>
<dbReference type="Gene3D" id="3.40.390.10">
    <property type="entry name" value="Collagenase (Catalytic Domain)"/>
    <property type="match status" value="1"/>
</dbReference>
<feature type="compositionally biased region" description="Basic residues" evidence="1">
    <location>
        <begin position="171"/>
        <end position="187"/>
    </location>
</feature>
<dbReference type="GO" id="GO:0005886">
    <property type="term" value="C:plasma membrane"/>
    <property type="evidence" value="ECO:0007669"/>
    <property type="project" value="TreeGrafter"/>
</dbReference>
<protein>
    <submittedName>
        <fullName evidence="3">Uncharacterized protein</fullName>
    </submittedName>
</protein>
<dbReference type="VEuPathDB" id="VectorBase:LOC119168493"/>